<feature type="domain" description="Sm" evidence="1">
    <location>
        <begin position="55"/>
        <end position="119"/>
    </location>
</feature>
<dbReference type="Gene3D" id="2.30.30.100">
    <property type="match status" value="1"/>
</dbReference>
<dbReference type="SUPFAM" id="SSF50182">
    <property type="entry name" value="Sm-like ribonucleoproteins"/>
    <property type="match status" value="1"/>
</dbReference>
<protein>
    <recommendedName>
        <fullName evidence="1">Sm domain-containing protein</fullName>
    </recommendedName>
</protein>
<dbReference type="AlphaFoldDB" id="A0A9P8P4V4"/>
<dbReference type="GO" id="GO:0032991">
    <property type="term" value="C:protein-containing complex"/>
    <property type="evidence" value="ECO:0007669"/>
    <property type="project" value="UniProtKB-ARBA"/>
</dbReference>
<dbReference type="Proteomes" id="UP000788993">
    <property type="component" value="Unassembled WGS sequence"/>
</dbReference>
<evidence type="ECO:0000259" key="1">
    <source>
        <dbReference type="SMART" id="SM00651"/>
    </source>
</evidence>
<proteinExistence type="predicted"/>
<accession>A0A9P8P4V4</accession>
<reference evidence="2" key="2">
    <citation type="submission" date="2021-01" db="EMBL/GenBank/DDBJ databases">
        <authorList>
            <person name="Schikora-Tamarit M.A."/>
        </authorList>
    </citation>
    <scope>NUCLEOTIDE SEQUENCE</scope>
    <source>
        <strain evidence="2">NCAIM Y.01608</strain>
    </source>
</reference>
<dbReference type="EMBL" id="JAEUBD010001178">
    <property type="protein sequence ID" value="KAH3664962.1"/>
    <property type="molecule type" value="Genomic_DNA"/>
</dbReference>
<dbReference type="InterPro" id="IPR010920">
    <property type="entry name" value="LSM_dom_sf"/>
</dbReference>
<sequence>MIVSNSTSSSSTGSRVSISLSACSRRLFHSSKYARLSLPITSPMVTCPTSAACPPRTFNLISLPYQIVLVDNRQLDGILMAIDDQRNLLLSDVYEHSGSQTRHLGLVSVPKNTIKSVLVDKNEYAKAQRYRERQS</sequence>
<evidence type="ECO:0000313" key="3">
    <source>
        <dbReference type="Proteomes" id="UP000788993"/>
    </source>
</evidence>
<evidence type="ECO:0000313" key="2">
    <source>
        <dbReference type="EMBL" id="KAH3664962.1"/>
    </source>
</evidence>
<dbReference type="SMART" id="SM00651">
    <property type="entry name" value="Sm"/>
    <property type="match status" value="1"/>
</dbReference>
<name>A0A9P8P4V4_9ASCO</name>
<gene>
    <name evidence="2" type="ORF">OGATHE_003777</name>
</gene>
<dbReference type="InterPro" id="IPR001163">
    <property type="entry name" value="Sm_dom_euk/arc"/>
</dbReference>
<organism evidence="2 3">
    <name type="scientific">Ogataea polymorpha</name>
    <dbReference type="NCBI Taxonomy" id="460523"/>
    <lineage>
        <taxon>Eukaryota</taxon>
        <taxon>Fungi</taxon>
        <taxon>Dikarya</taxon>
        <taxon>Ascomycota</taxon>
        <taxon>Saccharomycotina</taxon>
        <taxon>Pichiomycetes</taxon>
        <taxon>Pichiales</taxon>
        <taxon>Pichiaceae</taxon>
        <taxon>Ogataea</taxon>
    </lineage>
</organism>
<keyword evidence="3" id="KW-1185">Reference proteome</keyword>
<dbReference type="Pfam" id="PF01423">
    <property type="entry name" value="LSM"/>
    <property type="match status" value="1"/>
</dbReference>
<reference evidence="2" key="1">
    <citation type="journal article" date="2021" name="Open Biol.">
        <title>Shared evolutionary footprints suggest mitochondrial oxidative damage underlies multiple complex I losses in fungi.</title>
        <authorList>
            <person name="Schikora-Tamarit M.A."/>
            <person name="Marcet-Houben M."/>
            <person name="Nosek J."/>
            <person name="Gabaldon T."/>
        </authorList>
    </citation>
    <scope>NUCLEOTIDE SEQUENCE</scope>
    <source>
        <strain evidence="2">NCAIM Y.01608</strain>
    </source>
</reference>
<comment type="caution">
    <text evidence="2">The sequence shown here is derived from an EMBL/GenBank/DDBJ whole genome shotgun (WGS) entry which is preliminary data.</text>
</comment>